<dbReference type="Pfam" id="PF00583">
    <property type="entry name" value="Acetyltransf_1"/>
    <property type="match status" value="1"/>
</dbReference>
<dbReference type="InterPro" id="IPR000182">
    <property type="entry name" value="GNAT_dom"/>
</dbReference>
<evidence type="ECO:0000313" key="4">
    <source>
        <dbReference type="EMBL" id="KUG59513.1"/>
    </source>
</evidence>
<dbReference type="CDD" id="cd04301">
    <property type="entry name" value="NAT_SF"/>
    <property type="match status" value="1"/>
</dbReference>
<dbReference type="InterPro" id="IPR050832">
    <property type="entry name" value="Bact_Acetyltransf"/>
</dbReference>
<evidence type="ECO:0000259" key="3">
    <source>
        <dbReference type="PROSITE" id="PS51186"/>
    </source>
</evidence>
<evidence type="ECO:0000313" key="5">
    <source>
        <dbReference type="Proteomes" id="UP000053512"/>
    </source>
</evidence>
<protein>
    <submittedName>
        <fullName evidence="4">GNAT family acetyltransferase</fullName>
    </submittedName>
</protein>
<dbReference type="InterPro" id="IPR016181">
    <property type="entry name" value="Acyl_CoA_acyltransferase"/>
</dbReference>
<comment type="caution">
    <text evidence="4">The sequence shown here is derived from an EMBL/GenBank/DDBJ whole genome shotgun (WGS) entry which is preliminary data.</text>
</comment>
<keyword evidence="2" id="KW-0012">Acyltransferase</keyword>
<feature type="domain" description="N-acetyltransferase" evidence="3">
    <location>
        <begin position="6"/>
        <end position="151"/>
    </location>
</feature>
<dbReference type="Proteomes" id="UP000053512">
    <property type="component" value="Unassembled WGS sequence"/>
</dbReference>
<proteinExistence type="predicted"/>
<sequence>MAAENALLAAATLGNLNWCGQRFIAADVRTRSEFAHYTVVDPQRGDFGWVAEVGKGAIGVVWAQFLPPDDPGYGFLAEDTPEVSLWVRGDWRGRGVGRALLRRVQDDARARGVPRLSLSVEADNYAKKLYAAEGFVDVPGRATDGVMAWNP</sequence>
<dbReference type="PROSITE" id="PS51186">
    <property type="entry name" value="GNAT"/>
    <property type="match status" value="1"/>
</dbReference>
<evidence type="ECO:0000256" key="2">
    <source>
        <dbReference type="ARBA" id="ARBA00023315"/>
    </source>
</evidence>
<dbReference type="GO" id="GO:0016747">
    <property type="term" value="F:acyltransferase activity, transferring groups other than amino-acyl groups"/>
    <property type="evidence" value="ECO:0007669"/>
    <property type="project" value="InterPro"/>
</dbReference>
<accession>A0A0W8IHV8</accession>
<keyword evidence="1 4" id="KW-0808">Transferase</keyword>
<dbReference type="AlphaFoldDB" id="A0A0W8IHV8"/>
<dbReference type="Gene3D" id="3.40.630.30">
    <property type="match status" value="1"/>
</dbReference>
<evidence type="ECO:0000256" key="1">
    <source>
        <dbReference type="ARBA" id="ARBA00022679"/>
    </source>
</evidence>
<organism evidence="4 5">
    <name type="scientific">Kocuria rosea subsp. polaris</name>
    <dbReference type="NCBI Taxonomy" id="136273"/>
    <lineage>
        <taxon>Bacteria</taxon>
        <taxon>Bacillati</taxon>
        <taxon>Actinomycetota</taxon>
        <taxon>Actinomycetes</taxon>
        <taxon>Micrococcales</taxon>
        <taxon>Micrococcaceae</taxon>
        <taxon>Kocuria</taxon>
    </lineage>
</organism>
<dbReference type="SUPFAM" id="SSF55729">
    <property type="entry name" value="Acyl-CoA N-acyltransferases (Nat)"/>
    <property type="match status" value="1"/>
</dbReference>
<name>A0A0W8IHV8_KOCRO</name>
<dbReference type="PANTHER" id="PTHR43877">
    <property type="entry name" value="AMINOALKYLPHOSPHONATE N-ACETYLTRANSFERASE-RELATED-RELATED"/>
    <property type="match status" value="1"/>
</dbReference>
<dbReference type="EMBL" id="LQBK01000012">
    <property type="protein sequence ID" value="KUG59513.1"/>
    <property type="molecule type" value="Genomic_DNA"/>
</dbReference>
<reference evidence="5" key="1">
    <citation type="submission" date="2015-12" db="EMBL/GenBank/DDBJ databases">
        <authorList>
            <person name="Nair G.R."/>
            <person name="Kaur G."/>
            <person name="Mayilraj S."/>
        </authorList>
    </citation>
    <scope>NUCLEOTIDE SEQUENCE [LARGE SCALE GENOMIC DNA]</scope>
    <source>
        <strain evidence="5">CD08_4</strain>
    </source>
</reference>
<gene>
    <name evidence="4" type="ORF">AVL61_16485</name>
</gene>